<evidence type="ECO:0000313" key="2">
    <source>
        <dbReference type="Proteomes" id="UP001154282"/>
    </source>
</evidence>
<keyword evidence="2" id="KW-1185">Reference proteome</keyword>
<dbReference type="EMBL" id="CAMGYJ010000008">
    <property type="protein sequence ID" value="CAI0461246.1"/>
    <property type="molecule type" value="Genomic_DNA"/>
</dbReference>
<proteinExistence type="predicted"/>
<reference evidence="1" key="1">
    <citation type="submission" date="2022-08" db="EMBL/GenBank/DDBJ databases">
        <authorList>
            <person name="Gutierrez-Valencia J."/>
        </authorList>
    </citation>
    <scope>NUCLEOTIDE SEQUENCE</scope>
</reference>
<gene>
    <name evidence="1" type="ORF">LITE_LOCUS34855</name>
</gene>
<name>A0AAV0NSK7_9ROSI</name>
<dbReference type="AlphaFoldDB" id="A0AAV0NSK7"/>
<comment type="caution">
    <text evidence="1">The sequence shown here is derived from an EMBL/GenBank/DDBJ whole genome shotgun (WGS) entry which is preliminary data.</text>
</comment>
<dbReference type="Proteomes" id="UP001154282">
    <property type="component" value="Unassembled WGS sequence"/>
</dbReference>
<protein>
    <submittedName>
        <fullName evidence="1">Uncharacterized protein</fullName>
    </submittedName>
</protein>
<evidence type="ECO:0000313" key="1">
    <source>
        <dbReference type="EMBL" id="CAI0461246.1"/>
    </source>
</evidence>
<accession>A0AAV0NSK7</accession>
<organism evidence="1 2">
    <name type="scientific">Linum tenue</name>
    <dbReference type="NCBI Taxonomy" id="586396"/>
    <lineage>
        <taxon>Eukaryota</taxon>
        <taxon>Viridiplantae</taxon>
        <taxon>Streptophyta</taxon>
        <taxon>Embryophyta</taxon>
        <taxon>Tracheophyta</taxon>
        <taxon>Spermatophyta</taxon>
        <taxon>Magnoliopsida</taxon>
        <taxon>eudicotyledons</taxon>
        <taxon>Gunneridae</taxon>
        <taxon>Pentapetalae</taxon>
        <taxon>rosids</taxon>
        <taxon>fabids</taxon>
        <taxon>Malpighiales</taxon>
        <taxon>Linaceae</taxon>
        <taxon>Linum</taxon>
    </lineage>
</organism>
<sequence>MCKFKKEIWDTQEVTCEGICKDTRIRILLKEYELFKMNEYNSIVEMYERFSRKTIYECRPC</sequence>